<dbReference type="KEGG" id="pml:ATP_00202"/>
<evidence type="ECO:0000313" key="3">
    <source>
        <dbReference type="Proteomes" id="UP000002020"/>
    </source>
</evidence>
<organism evidence="3">
    <name type="scientific">Phytoplasma mali (strain AT)</name>
    <dbReference type="NCBI Taxonomy" id="482235"/>
    <lineage>
        <taxon>Bacteria</taxon>
        <taxon>Bacillati</taxon>
        <taxon>Mycoplasmatota</taxon>
        <taxon>Mollicutes</taxon>
        <taxon>Acholeplasmatales</taxon>
        <taxon>Acholeplasmataceae</taxon>
        <taxon>Candidatus Phytoplasma</taxon>
        <taxon>16SrX (Apple proliferation group)</taxon>
    </lineage>
</organism>
<keyword evidence="3" id="KW-1185">Reference proteome</keyword>
<dbReference type="Pfam" id="PF03960">
    <property type="entry name" value="ArsC"/>
    <property type="match status" value="1"/>
</dbReference>
<dbReference type="eggNOG" id="COG1393">
    <property type="taxonomic scope" value="Bacteria"/>
</dbReference>
<dbReference type="PANTHER" id="PTHR30041">
    <property type="entry name" value="ARSENATE REDUCTASE"/>
    <property type="match status" value="1"/>
</dbReference>
<proteinExistence type="inferred from homology"/>
<comment type="similarity">
    <text evidence="1">Belongs to the ArsC family.</text>
</comment>
<dbReference type="NCBIfam" id="NF002459">
    <property type="entry name" value="PRK01655.1"/>
    <property type="match status" value="1"/>
</dbReference>
<dbReference type="AlphaFoldDB" id="B3QZK2"/>
<dbReference type="STRING" id="37692.ATP_00202"/>
<dbReference type="SUPFAM" id="SSF52833">
    <property type="entry name" value="Thioredoxin-like"/>
    <property type="match status" value="1"/>
</dbReference>
<sequence>MIRIYTSLSSSSCRKAKNWLDEHRLDYKEFNLNFYKINYFDINFILKNTEYGFTNIISKRSNIYKEKKIDFENLNVVELKNIIIKYPSILRTPIIVCDTKIQVGYNSDDIRIFLSRDLKRYFMKNKNYNSFEEYQKLLKFYFYQKK</sequence>
<dbReference type="PROSITE" id="PS51353">
    <property type="entry name" value="ARSC"/>
    <property type="match status" value="1"/>
</dbReference>
<gene>
    <name evidence="2" type="ordered locus">ATP_00202</name>
</gene>
<protein>
    <submittedName>
        <fullName evidence="2">Putative arsenate reductase related protein</fullName>
    </submittedName>
</protein>
<dbReference type="CDD" id="cd03032">
    <property type="entry name" value="ArsC_Spx"/>
    <property type="match status" value="1"/>
</dbReference>
<dbReference type="NCBIfam" id="TIGR01617">
    <property type="entry name" value="arsC_related"/>
    <property type="match status" value="1"/>
</dbReference>
<dbReference type="InterPro" id="IPR006660">
    <property type="entry name" value="Arsenate_reductase-like"/>
</dbReference>
<dbReference type="EMBL" id="CU469464">
    <property type="protein sequence ID" value="CAP18389.1"/>
    <property type="molecule type" value="Genomic_DNA"/>
</dbReference>
<dbReference type="PANTHER" id="PTHR30041:SF7">
    <property type="entry name" value="GLOBAL TRANSCRIPTIONAL REGULATOR SPX"/>
    <property type="match status" value="1"/>
</dbReference>
<dbReference type="InterPro" id="IPR006504">
    <property type="entry name" value="Tscrpt_reg_Spx/MgsR"/>
</dbReference>
<evidence type="ECO:0000256" key="1">
    <source>
        <dbReference type="PROSITE-ProRule" id="PRU01282"/>
    </source>
</evidence>
<reference evidence="2 3" key="1">
    <citation type="journal article" date="2008" name="BMC Genomics">
        <title>The linear chromosome of the plant-pathogenic mycoplasma 'Candidatus Phytoplasma mali'.</title>
        <authorList>
            <person name="Kube M."/>
            <person name="Schneider B."/>
            <person name="Kuhl H."/>
            <person name="Dandekar T."/>
            <person name="Heitmann K."/>
            <person name="Migdoll A.M."/>
            <person name="Reinhardt R."/>
            <person name="Seemueller E."/>
        </authorList>
    </citation>
    <scope>NUCLEOTIDE SEQUENCE [LARGE SCALE GENOMIC DNA]</scope>
    <source>
        <strain evidence="2 3">AT</strain>
    </source>
</reference>
<dbReference type="HOGENOM" id="CLU_116644_1_1_14"/>
<dbReference type="Proteomes" id="UP000002020">
    <property type="component" value="Chromosome"/>
</dbReference>
<evidence type="ECO:0000313" key="2">
    <source>
        <dbReference type="EMBL" id="CAP18389.1"/>
    </source>
</evidence>
<accession>B3QZK2</accession>
<dbReference type="InterPro" id="IPR036249">
    <property type="entry name" value="Thioredoxin-like_sf"/>
</dbReference>
<dbReference type="Gene3D" id="3.40.30.10">
    <property type="entry name" value="Glutaredoxin"/>
    <property type="match status" value="1"/>
</dbReference>
<name>B3QZK2_PHYMT</name>